<keyword evidence="3" id="KW-0732">Signal</keyword>
<dbReference type="GO" id="GO:0000324">
    <property type="term" value="C:fungal-type vacuole"/>
    <property type="evidence" value="ECO:0007669"/>
    <property type="project" value="TreeGrafter"/>
</dbReference>
<dbReference type="PANTHER" id="PTHR47966">
    <property type="entry name" value="BETA-SITE APP-CLEAVING ENZYME, ISOFORM A-RELATED"/>
    <property type="match status" value="1"/>
</dbReference>
<feature type="signal peptide" evidence="3">
    <location>
        <begin position="1"/>
        <end position="20"/>
    </location>
</feature>
<dbReference type="Proteomes" id="UP000800235">
    <property type="component" value="Unassembled WGS sequence"/>
</dbReference>
<name>A0A9P4U277_9PEZI</name>
<sequence length="438" mass="47533">MRASVLQLVLLSDIAVLAQSVKISDRLGEARYTSLNKVHEDVKTRLRIPKAEAAGYRVFQQEAIPFADPRKDEVAAHNIPLFATTGVSPSASYIRLLLKDEKGNGTLALRNVQDAAHVAPIEIGGQSFLGLLDTGSSDTWVAGSNFNCKRSRKPCKFPATYTKTNRREVVTFGGITIPNAKIGIVHEGEFSVDEASSGIIGLAFPGDTRAYALETNVYGDENAQSIPYAPLFTIMYQQGLLAPDFSVAMQRRNETNGVLALGGLPGLPIKYDSNFTTARFEYLIFDDGSYTRPGNKIKEYSLYMIKTTGFHIQKNSSKLAVNTIFDTGSPINYVPPQIAEDVARGFVPPAIRDQQTWQFVVDCNAVPPSFGVNINGTTLIVDPEDMVLKGATRMGDAGALPVVTGKNKCLSAVQESNIFSLGVHITGSAVYEKCGYSF</sequence>
<proteinExistence type="inferred from homology"/>
<dbReference type="GO" id="GO:0004190">
    <property type="term" value="F:aspartic-type endopeptidase activity"/>
    <property type="evidence" value="ECO:0007669"/>
    <property type="project" value="UniProtKB-KW"/>
</dbReference>
<accession>A0A9P4U277</accession>
<evidence type="ECO:0000256" key="3">
    <source>
        <dbReference type="SAM" id="SignalP"/>
    </source>
</evidence>
<dbReference type="OrthoDB" id="15189at2759"/>
<evidence type="ECO:0000313" key="5">
    <source>
        <dbReference type="EMBL" id="KAF2435484.1"/>
    </source>
</evidence>
<dbReference type="PROSITE" id="PS51767">
    <property type="entry name" value="PEPTIDASE_A1"/>
    <property type="match status" value="1"/>
</dbReference>
<dbReference type="Gene3D" id="2.40.70.10">
    <property type="entry name" value="Acid Proteases"/>
    <property type="match status" value="3"/>
</dbReference>
<keyword evidence="2" id="KW-0378">Hydrolase</keyword>
<dbReference type="PANTHER" id="PTHR47966:SF47">
    <property type="entry name" value="ENDOPEPTIDASE, PUTATIVE (AFU_ORTHOLOGUE AFUA_3G01220)-RELATED"/>
    <property type="match status" value="1"/>
</dbReference>
<comment type="similarity">
    <text evidence="1">Belongs to the peptidase A1 family.</text>
</comment>
<comment type="caution">
    <text evidence="5">The sequence shown here is derived from an EMBL/GenBank/DDBJ whole genome shotgun (WGS) entry which is preliminary data.</text>
</comment>
<dbReference type="CDD" id="cd05471">
    <property type="entry name" value="pepsin_like"/>
    <property type="match status" value="1"/>
</dbReference>
<dbReference type="InterPro" id="IPR001461">
    <property type="entry name" value="Aspartic_peptidase_A1"/>
</dbReference>
<evidence type="ECO:0000259" key="4">
    <source>
        <dbReference type="PROSITE" id="PS51767"/>
    </source>
</evidence>
<keyword evidence="5" id="KW-0645">Protease</keyword>
<feature type="chain" id="PRO_5040273193" evidence="3">
    <location>
        <begin position="21"/>
        <end position="438"/>
    </location>
</feature>
<keyword evidence="6" id="KW-1185">Reference proteome</keyword>
<evidence type="ECO:0000256" key="1">
    <source>
        <dbReference type="ARBA" id="ARBA00007447"/>
    </source>
</evidence>
<dbReference type="GO" id="GO:0006508">
    <property type="term" value="P:proteolysis"/>
    <property type="evidence" value="ECO:0007669"/>
    <property type="project" value="UniProtKB-KW"/>
</dbReference>
<dbReference type="InterPro" id="IPR034164">
    <property type="entry name" value="Pepsin-like_dom"/>
</dbReference>
<keyword evidence="2" id="KW-0064">Aspartyl protease</keyword>
<dbReference type="InterPro" id="IPR021109">
    <property type="entry name" value="Peptidase_aspartic_dom_sf"/>
</dbReference>
<dbReference type="InterPro" id="IPR001969">
    <property type="entry name" value="Aspartic_peptidase_AS"/>
</dbReference>
<reference evidence="5" key="1">
    <citation type="journal article" date="2020" name="Stud. Mycol.">
        <title>101 Dothideomycetes genomes: a test case for predicting lifestyles and emergence of pathogens.</title>
        <authorList>
            <person name="Haridas S."/>
            <person name="Albert R."/>
            <person name="Binder M."/>
            <person name="Bloem J."/>
            <person name="Labutti K."/>
            <person name="Salamov A."/>
            <person name="Andreopoulos B."/>
            <person name="Baker S."/>
            <person name="Barry K."/>
            <person name="Bills G."/>
            <person name="Bluhm B."/>
            <person name="Cannon C."/>
            <person name="Castanera R."/>
            <person name="Culley D."/>
            <person name="Daum C."/>
            <person name="Ezra D."/>
            <person name="Gonzalez J."/>
            <person name="Henrissat B."/>
            <person name="Kuo A."/>
            <person name="Liang C."/>
            <person name="Lipzen A."/>
            <person name="Lutzoni F."/>
            <person name="Magnuson J."/>
            <person name="Mondo S."/>
            <person name="Nolan M."/>
            <person name="Ohm R."/>
            <person name="Pangilinan J."/>
            <person name="Park H.-J."/>
            <person name="Ramirez L."/>
            <person name="Alfaro M."/>
            <person name="Sun H."/>
            <person name="Tritt A."/>
            <person name="Yoshinaga Y."/>
            <person name="Zwiers L.-H."/>
            <person name="Turgeon B."/>
            <person name="Goodwin S."/>
            <person name="Spatafora J."/>
            <person name="Crous P."/>
            <person name="Grigoriev I."/>
        </authorList>
    </citation>
    <scope>NUCLEOTIDE SEQUENCE</scope>
    <source>
        <strain evidence="5">CBS 130266</strain>
    </source>
</reference>
<organism evidence="5 6">
    <name type="scientific">Tothia fuscella</name>
    <dbReference type="NCBI Taxonomy" id="1048955"/>
    <lineage>
        <taxon>Eukaryota</taxon>
        <taxon>Fungi</taxon>
        <taxon>Dikarya</taxon>
        <taxon>Ascomycota</taxon>
        <taxon>Pezizomycotina</taxon>
        <taxon>Dothideomycetes</taxon>
        <taxon>Pleosporomycetidae</taxon>
        <taxon>Venturiales</taxon>
        <taxon>Cylindrosympodiaceae</taxon>
        <taxon>Tothia</taxon>
    </lineage>
</organism>
<dbReference type="PROSITE" id="PS00141">
    <property type="entry name" value="ASP_PROTEASE"/>
    <property type="match status" value="1"/>
</dbReference>
<dbReference type="EMBL" id="MU007013">
    <property type="protein sequence ID" value="KAF2435484.1"/>
    <property type="molecule type" value="Genomic_DNA"/>
</dbReference>
<evidence type="ECO:0000256" key="2">
    <source>
        <dbReference type="ARBA" id="ARBA00022750"/>
    </source>
</evidence>
<feature type="domain" description="Peptidase A1" evidence="4">
    <location>
        <begin position="117"/>
        <end position="438"/>
    </location>
</feature>
<dbReference type="InterPro" id="IPR033121">
    <property type="entry name" value="PEPTIDASE_A1"/>
</dbReference>
<protein>
    <submittedName>
        <fullName evidence="5">Acid protease</fullName>
    </submittedName>
</protein>
<gene>
    <name evidence="5" type="ORF">EJ08DRAFT_729973</name>
</gene>
<evidence type="ECO:0000313" key="6">
    <source>
        <dbReference type="Proteomes" id="UP000800235"/>
    </source>
</evidence>
<dbReference type="SUPFAM" id="SSF50630">
    <property type="entry name" value="Acid proteases"/>
    <property type="match status" value="1"/>
</dbReference>
<dbReference type="AlphaFoldDB" id="A0A9P4U277"/>
<dbReference type="Pfam" id="PF00026">
    <property type="entry name" value="Asp"/>
    <property type="match status" value="2"/>
</dbReference>